<reference key="1">
    <citation type="journal article" date="2007" name="Nature">
        <title>The medaka draft genome and insights into vertebrate genome evolution.</title>
        <authorList>
            <person name="Kasahara M."/>
            <person name="Naruse K."/>
            <person name="Sasaki S."/>
            <person name="Nakatani Y."/>
            <person name="Qu W."/>
            <person name="Ahsan B."/>
            <person name="Yamada T."/>
            <person name="Nagayasu Y."/>
            <person name="Doi K."/>
            <person name="Kasai Y."/>
            <person name="Jindo T."/>
            <person name="Kobayashi D."/>
            <person name="Shimada A."/>
            <person name="Toyoda A."/>
            <person name="Kuroki Y."/>
            <person name="Fujiyama A."/>
            <person name="Sasaki T."/>
            <person name="Shimizu A."/>
            <person name="Asakawa S."/>
            <person name="Shimizu N."/>
            <person name="Hashimoto S."/>
            <person name="Yang J."/>
            <person name="Lee Y."/>
            <person name="Matsushima K."/>
            <person name="Sugano S."/>
            <person name="Sakaizumi M."/>
            <person name="Narita T."/>
            <person name="Ohishi K."/>
            <person name="Haga S."/>
            <person name="Ohta F."/>
            <person name="Nomoto H."/>
            <person name="Nogata K."/>
            <person name="Morishita T."/>
            <person name="Endo T."/>
            <person name="Shin-I T."/>
            <person name="Takeda H."/>
            <person name="Morishita S."/>
            <person name="Kohara Y."/>
        </authorList>
    </citation>
    <scope>NUCLEOTIDE SEQUENCE [LARGE SCALE GENOMIC DNA]</scope>
    <source>
        <strain>Hd-rR</strain>
    </source>
</reference>
<dbReference type="Ensembl" id="ENSORLT00020002033.1">
    <property type="protein sequence ID" value="ENSORLP00020026389.1"/>
    <property type="gene ID" value="ENSORLG00020008845.1"/>
</dbReference>
<reference evidence="1" key="3">
    <citation type="submission" date="2025-08" db="UniProtKB">
        <authorList>
            <consortium name="Ensembl"/>
        </authorList>
    </citation>
    <scope>IDENTIFICATION</scope>
    <source>
        <strain evidence="1">HNI</strain>
    </source>
</reference>
<proteinExistence type="predicted"/>
<reference evidence="1 2" key="2">
    <citation type="submission" date="2017-04" db="EMBL/GenBank/DDBJ databases">
        <title>CpG methylation of centromeres and impact of large insertions on vertebrate speciation.</title>
        <authorList>
            <person name="Ichikawa K."/>
            <person name="Yoshimura J."/>
            <person name="Morishita S."/>
        </authorList>
    </citation>
    <scope>NUCLEOTIDE SEQUENCE</scope>
    <source>
        <strain evidence="1 2">HNI</strain>
    </source>
</reference>
<reference evidence="1" key="4">
    <citation type="submission" date="2025-09" db="UniProtKB">
        <authorList>
            <consortium name="Ensembl"/>
        </authorList>
    </citation>
    <scope>IDENTIFICATION</scope>
    <source>
        <strain evidence="1">HNI</strain>
    </source>
</reference>
<evidence type="ECO:0000313" key="1">
    <source>
        <dbReference type="Ensembl" id="ENSORLP00020026389.1"/>
    </source>
</evidence>
<accession>A0A3P9M0C4</accession>
<dbReference type="Proteomes" id="UP000265180">
    <property type="component" value="Chromosome 13"/>
</dbReference>
<evidence type="ECO:0000313" key="2">
    <source>
        <dbReference type="Proteomes" id="UP000265180"/>
    </source>
</evidence>
<protein>
    <submittedName>
        <fullName evidence="1">Uncharacterized protein</fullName>
    </submittedName>
</protein>
<name>A0A3P9M0C4_ORYLA</name>
<organism evidence="1 2">
    <name type="scientific">Oryzias latipes</name>
    <name type="common">Japanese rice fish</name>
    <name type="synonym">Japanese killifish</name>
    <dbReference type="NCBI Taxonomy" id="8090"/>
    <lineage>
        <taxon>Eukaryota</taxon>
        <taxon>Metazoa</taxon>
        <taxon>Chordata</taxon>
        <taxon>Craniata</taxon>
        <taxon>Vertebrata</taxon>
        <taxon>Euteleostomi</taxon>
        <taxon>Actinopterygii</taxon>
        <taxon>Neopterygii</taxon>
        <taxon>Teleostei</taxon>
        <taxon>Neoteleostei</taxon>
        <taxon>Acanthomorphata</taxon>
        <taxon>Ovalentaria</taxon>
        <taxon>Atherinomorphae</taxon>
        <taxon>Beloniformes</taxon>
        <taxon>Adrianichthyidae</taxon>
        <taxon>Oryziinae</taxon>
        <taxon>Oryzias</taxon>
    </lineage>
</organism>
<dbReference type="AlphaFoldDB" id="A0A3P9M0C4"/>
<sequence>GPPFTAIVISTLLARLSTRLRSVFIGISDHSSKSALVRPHTDAGREGLAFMMDGRPESLSHYNSTMKIDEVTSCNMNTVFCLINHPRDT</sequence>